<evidence type="ECO:0000313" key="4">
    <source>
        <dbReference type="EMBL" id="TVY81497.1"/>
    </source>
</evidence>
<reference evidence="4 5" key="1">
    <citation type="submission" date="2018-05" db="EMBL/GenBank/DDBJ databases">
        <title>Genome sequencing and assembly of the regulated plant pathogen Lachnellula willkommii and related sister species for the development of diagnostic species identification markers.</title>
        <authorList>
            <person name="Giroux E."/>
            <person name="Bilodeau G."/>
        </authorList>
    </citation>
    <scope>NUCLEOTIDE SEQUENCE [LARGE SCALE GENOMIC DNA]</scope>
    <source>
        <strain evidence="4 5">CBS 268.59</strain>
    </source>
</reference>
<dbReference type="InterPro" id="IPR024111">
    <property type="entry name" value="PEX5/PEX5L"/>
</dbReference>
<feature type="compositionally biased region" description="Low complexity" evidence="3">
    <location>
        <begin position="134"/>
        <end position="155"/>
    </location>
</feature>
<dbReference type="GO" id="GO:0005778">
    <property type="term" value="C:peroxisomal membrane"/>
    <property type="evidence" value="ECO:0007669"/>
    <property type="project" value="TreeGrafter"/>
</dbReference>
<dbReference type="PANTHER" id="PTHR10130">
    <property type="entry name" value="PEROXISOMAL TARGETING SIGNAL 1 RECEPTOR PEX5"/>
    <property type="match status" value="1"/>
</dbReference>
<evidence type="ECO:0000313" key="5">
    <source>
        <dbReference type="Proteomes" id="UP000469558"/>
    </source>
</evidence>
<feature type="compositionally biased region" description="Polar residues" evidence="3">
    <location>
        <begin position="102"/>
        <end position="121"/>
    </location>
</feature>
<evidence type="ECO:0000256" key="1">
    <source>
        <dbReference type="ARBA" id="ARBA00022737"/>
    </source>
</evidence>
<feature type="region of interest" description="Disordered" evidence="3">
    <location>
        <begin position="1"/>
        <end position="166"/>
    </location>
</feature>
<sequence>MADDMCGPSNGLQNFQKHTTVDRTLQQDRLIHRTSPSQGFRSSPGGNARLADHEFEAFQAGQLPPDAQPFNPQPFSHGFSHAHPPPQQHQPGPSAGWASDFQRMNISSPSPQIHQPFTPQRQAAGGWHQEFARQQNQMQPPSQQPSSFQPSQYSPMNRMDMNYQPQSFSPQLMSSIAQQKQPETTEDAAFARAFEEAARHEEALMQEREDTEMREEQGQGQGVELGHELGQDILINESASRLLSSDSEKLAQQARIGADQIHDPASMQQEQRPENTDPDALARTAGQLLHSVRNDQSSKFQNSQFLNLMRMVRDREVMVEGDKFVGTNDREGDAERAIEVAKAYPSPPPEFHPSHG</sequence>
<evidence type="ECO:0000256" key="2">
    <source>
        <dbReference type="ARBA" id="ARBA00022803"/>
    </source>
</evidence>
<protein>
    <recommendedName>
        <fullName evidence="6">Peroxin 20</fullName>
    </recommendedName>
</protein>
<comment type="caution">
    <text evidence="4">The sequence shown here is derived from an EMBL/GenBank/DDBJ whole genome shotgun (WGS) entry which is preliminary data.</text>
</comment>
<name>A0A8T9CAL4_9HELO</name>
<organism evidence="4 5">
    <name type="scientific">Lachnellula suecica</name>
    <dbReference type="NCBI Taxonomy" id="602035"/>
    <lineage>
        <taxon>Eukaryota</taxon>
        <taxon>Fungi</taxon>
        <taxon>Dikarya</taxon>
        <taxon>Ascomycota</taxon>
        <taxon>Pezizomycotina</taxon>
        <taxon>Leotiomycetes</taxon>
        <taxon>Helotiales</taxon>
        <taxon>Lachnaceae</taxon>
        <taxon>Lachnellula</taxon>
    </lineage>
</organism>
<feature type="region of interest" description="Disordered" evidence="3">
    <location>
        <begin position="240"/>
        <end position="285"/>
    </location>
</feature>
<keyword evidence="2" id="KW-0802">TPR repeat</keyword>
<feature type="compositionally biased region" description="Polar residues" evidence="3">
    <location>
        <begin position="34"/>
        <end position="45"/>
    </location>
</feature>
<dbReference type="GO" id="GO:0016560">
    <property type="term" value="P:protein import into peroxisome matrix, docking"/>
    <property type="evidence" value="ECO:0007669"/>
    <property type="project" value="TreeGrafter"/>
</dbReference>
<evidence type="ECO:0000256" key="3">
    <source>
        <dbReference type="SAM" id="MobiDB-lite"/>
    </source>
</evidence>
<dbReference type="EMBL" id="QGMK01000470">
    <property type="protein sequence ID" value="TVY81497.1"/>
    <property type="molecule type" value="Genomic_DNA"/>
</dbReference>
<keyword evidence="1" id="KW-0677">Repeat</keyword>
<dbReference type="PANTHER" id="PTHR10130:SF4">
    <property type="entry name" value="MICROBODY (PEROXISOME) BIOGENESIS PROTEIN PEROXIN 20 (EUROFUNG)"/>
    <property type="match status" value="1"/>
</dbReference>
<dbReference type="OrthoDB" id="5407351at2759"/>
<dbReference type="AlphaFoldDB" id="A0A8T9CAL4"/>
<keyword evidence="5" id="KW-1185">Reference proteome</keyword>
<feature type="compositionally biased region" description="Basic and acidic residues" evidence="3">
    <location>
        <begin position="19"/>
        <end position="31"/>
    </location>
</feature>
<dbReference type="GO" id="GO:0005052">
    <property type="term" value="F:peroxisome matrix targeting signal-1 binding"/>
    <property type="evidence" value="ECO:0007669"/>
    <property type="project" value="TreeGrafter"/>
</dbReference>
<evidence type="ECO:0008006" key="6">
    <source>
        <dbReference type="Google" id="ProtNLM"/>
    </source>
</evidence>
<dbReference type="GO" id="GO:0005829">
    <property type="term" value="C:cytosol"/>
    <property type="evidence" value="ECO:0007669"/>
    <property type="project" value="TreeGrafter"/>
</dbReference>
<dbReference type="Proteomes" id="UP000469558">
    <property type="component" value="Unassembled WGS sequence"/>
</dbReference>
<dbReference type="Gene3D" id="6.10.280.230">
    <property type="match status" value="1"/>
</dbReference>
<accession>A0A8T9CAL4</accession>
<gene>
    <name evidence="4" type="ORF">LSUE1_G004412</name>
</gene>
<proteinExistence type="predicted"/>